<dbReference type="AlphaFoldDB" id="A0AAW0RBS8"/>
<keyword evidence="3" id="KW-1185">Reference proteome</keyword>
<protein>
    <recommendedName>
        <fullName evidence="1">DUF7730 domain-containing protein</fullName>
    </recommendedName>
</protein>
<accession>A0AAW0RBS8</accession>
<sequence>MSFLALPAEIRRLIYREFLLDNAPAQHIGTLGGANYARFPCKSVPDHVFLQDVSRSCGDIRFGDYVEVLRYSAWRNGHLACDPVAISSQGERLPSPVPLFLTCRQVYMEASVYVYNTPLMLHDWDTTKSLLGRAGGAFPAGLTSIQIIELLPLGDFPVGRDIIYTLACLDLSSTTIRILGPLNKTVVRLLHVAMATSLWHKAVALEIVEPVVTEVKTWQPANGCPVTRRPDASWLTAFHRYLYKRGGISFTRDVLDELSSYDVLEKVAGELGIDLGENT</sequence>
<feature type="domain" description="DUF7730" evidence="1">
    <location>
        <begin position="3"/>
        <end position="117"/>
    </location>
</feature>
<organism evidence="2 3">
    <name type="scientific">Apiospora kogelbergensis</name>
    <dbReference type="NCBI Taxonomy" id="1337665"/>
    <lineage>
        <taxon>Eukaryota</taxon>
        <taxon>Fungi</taxon>
        <taxon>Dikarya</taxon>
        <taxon>Ascomycota</taxon>
        <taxon>Pezizomycotina</taxon>
        <taxon>Sordariomycetes</taxon>
        <taxon>Xylariomycetidae</taxon>
        <taxon>Amphisphaeriales</taxon>
        <taxon>Apiosporaceae</taxon>
        <taxon>Apiospora</taxon>
    </lineage>
</organism>
<gene>
    <name evidence="2" type="ORF">PG999_000543</name>
</gene>
<evidence type="ECO:0000259" key="1">
    <source>
        <dbReference type="Pfam" id="PF24864"/>
    </source>
</evidence>
<reference evidence="2 3" key="1">
    <citation type="submission" date="2023-01" db="EMBL/GenBank/DDBJ databases">
        <title>Analysis of 21 Apiospora genomes using comparative genomics revels a genus with tremendous synthesis potential of carbohydrate active enzymes and secondary metabolites.</title>
        <authorList>
            <person name="Sorensen T."/>
        </authorList>
    </citation>
    <scope>NUCLEOTIDE SEQUENCE [LARGE SCALE GENOMIC DNA]</scope>
    <source>
        <strain evidence="2 3">CBS 117206</strain>
    </source>
</reference>
<evidence type="ECO:0000313" key="2">
    <source>
        <dbReference type="EMBL" id="KAK8132370.1"/>
    </source>
</evidence>
<dbReference type="Proteomes" id="UP001392437">
    <property type="component" value="Unassembled WGS sequence"/>
</dbReference>
<dbReference type="Pfam" id="PF24864">
    <property type="entry name" value="DUF7730"/>
    <property type="match status" value="1"/>
</dbReference>
<proteinExistence type="predicted"/>
<dbReference type="InterPro" id="IPR056632">
    <property type="entry name" value="DUF7730"/>
</dbReference>
<comment type="caution">
    <text evidence="2">The sequence shown here is derived from an EMBL/GenBank/DDBJ whole genome shotgun (WGS) entry which is preliminary data.</text>
</comment>
<name>A0AAW0RBS8_9PEZI</name>
<evidence type="ECO:0000313" key="3">
    <source>
        <dbReference type="Proteomes" id="UP001392437"/>
    </source>
</evidence>
<dbReference type="EMBL" id="JAQQWP010000001">
    <property type="protein sequence ID" value="KAK8132370.1"/>
    <property type="molecule type" value="Genomic_DNA"/>
</dbReference>